<keyword evidence="8" id="KW-0479">Metal-binding</keyword>
<evidence type="ECO:0000256" key="9">
    <source>
        <dbReference type="ARBA" id="ARBA00022741"/>
    </source>
</evidence>
<name>A0AAF5D3P9_STRER</name>
<feature type="binding site" evidence="15">
    <location>
        <position position="159"/>
    </location>
    <ligand>
        <name>ATP</name>
        <dbReference type="ChEBI" id="CHEBI:30616"/>
    </ligand>
</feature>
<dbReference type="PROSITE" id="PS00107">
    <property type="entry name" value="PROTEIN_KINASE_ATP"/>
    <property type="match status" value="1"/>
</dbReference>
<evidence type="ECO:0000256" key="3">
    <source>
        <dbReference type="ARBA" id="ARBA00008874"/>
    </source>
</evidence>
<evidence type="ECO:0000256" key="5">
    <source>
        <dbReference type="ARBA" id="ARBA00022490"/>
    </source>
</evidence>
<organism evidence="19 20">
    <name type="scientific">Strongyloides stercoralis</name>
    <name type="common">Threadworm</name>
    <dbReference type="NCBI Taxonomy" id="6248"/>
    <lineage>
        <taxon>Eukaryota</taxon>
        <taxon>Metazoa</taxon>
        <taxon>Ecdysozoa</taxon>
        <taxon>Nematoda</taxon>
        <taxon>Chromadorea</taxon>
        <taxon>Rhabditida</taxon>
        <taxon>Tylenchina</taxon>
        <taxon>Panagrolaimomorpha</taxon>
        <taxon>Strongyloidoidea</taxon>
        <taxon>Strongyloididae</taxon>
        <taxon>Strongyloides</taxon>
    </lineage>
</organism>
<dbReference type="InterPro" id="IPR050629">
    <property type="entry name" value="STE20/SPS1-PAK"/>
</dbReference>
<evidence type="ECO:0000256" key="2">
    <source>
        <dbReference type="ARBA" id="ARBA00004496"/>
    </source>
</evidence>
<accession>A0AAF5D3P9</accession>
<dbReference type="GO" id="GO:0046872">
    <property type="term" value="F:metal ion binding"/>
    <property type="evidence" value="ECO:0007669"/>
    <property type="project" value="UniProtKB-KW"/>
</dbReference>
<comment type="cofactor">
    <cofactor evidence="1">
        <name>Mg(2+)</name>
        <dbReference type="ChEBI" id="CHEBI:18420"/>
    </cofactor>
</comment>
<evidence type="ECO:0000313" key="20">
    <source>
        <dbReference type="WBParaSite" id="TCONS_00005829.p1"/>
    </source>
</evidence>
<evidence type="ECO:0000256" key="15">
    <source>
        <dbReference type="PROSITE-ProRule" id="PRU10141"/>
    </source>
</evidence>
<dbReference type="PANTHER" id="PTHR48012:SF10">
    <property type="entry name" value="FI20177P1"/>
    <property type="match status" value="1"/>
</dbReference>
<keyword evidence="10" id="KW-0418">Kinase</keyword>
<keyword evidence="11 15" id="KW-0067">ATP-binding</keyword>
<evidence type="ECO:0000256" key="13">
    <source>
        <dbReference type="ARBA" id="ARBA00047899"/>
    </source>
</evidence>
<proteinExistence type="inferred from homology"/>
<evidence type="ECO:0000256" key="14">
    <source>
        <dbReference type="ARBA" id="ARBA00048679"/>
    </source>
</evidence>
<comment type="catalytic activity">
    <reaction evidence="13">
        <text>L-threonyl-[protein] + ATP = O-phospho-L-threonyl-[protein] + ADP + H(+)</text>
        <dbReference type="Rhea" id="RHEA:46608"/>
        <dbReference type="Rhea" id="RHEA-COMP:11060"/>
        <dbReference type="Rhea" id="RHEA-COMP:11605"/>
        <dbReference type="ChEBI" id="CHEBI:15378"/>
        <dbReference type="ChEBI" id="CHEBI:30013"/>
        <dbReference type="ChEBI" id="CHEBI:30616"/>
        <dbReference type="ChEBI" id="CHEBI:61977"/>
        <dbReference type="ChEBI" id="CHEBI:456216"/>
        <dbReference type="EC" id="2.7.11.1"/>
    </reaction>
</comment>
<comment type="similarity">
    <text evidence="3">Belongs to the protein kinase superfamily. STE Ser/Thr protein kinase family. STE20 subfamily.</text>
</comment>
<comment type="catalytic activity">
    <reaction evidence="14">
        <text>L-seryl-[protein] + ATP = O-phospho-L-seryl-[protein] + ADP + H(+)</text>
        <dbReference type="Rhea" id="RHEA:17989"/>
        <dbReference type="Rhea" id="RHEA-COMP:9863"/>
        <dbReference type="Rhea" id="RHEA-COMP:11604"/>
        <dbReference type="ChEBI" id="CHEBI:15378"/>
        <dbReference type="ChEBI" id="CHEBI:29999"/>
        <dbReference type="ChEBI" id="CHEBI:30616"/>
        <dbReference type="ChEBI" id="CHEBI:83421"/>
        <dbReference type="ChEBI" id="CHEBI:456216"/>
        <dbReference type="EC" id="2.7.11.1"/>
    </reaction>
</comment>
<dbReference type="GO" id="GO:0005737">
    <property type="term" value="C:cytoplasm"/>
    <property type="evidence" value="ECO:0007669"/>
    <property type="project" value="UniProtKB-SubCell"/>
</dbReference>
<reference evidence="20" key="1">
    <citation type="submission" date="2024-02" db="UniProtKB">
        <authorList>
            <consortium name="WormBaseParasite"/>
        </authorList>
    </citation>
    <scope>IDENTIFICATION</scope>
</reference>
<dbReference type="Gene3D" id="1.10.510.10">
    <property type="entry name" value="Transferase(Phosphotransferase) domain 1"/>
    <property type="match status" value="1"/>
</dbReference>
<feature type="compositionally biased region" description="Polar residues" evidence="17">
    <location>
        <begin position="559"/>
        <end position="583"/>
    </location>
</feature>
<dbReference type="PANTHER" id="PTHR48012">
    <property type="entry name" value="STERILE20-LIKE KINASE, ISOFORM B-RELATED"/>
    <property type="match status" value="1"/>
</dbReference>
<evidence type="ECO:0000256" key="1">
    <source>
        <dbReference type="ARBA" id="ARBA00001946"/>
    </source>
</evidence>
<evidence type="ECO:0000256" key="12">
    <source>
        <dbReference type="ARBA" id="ARBA00022842"/>
    </source>
</evidence>
<feature type="region of interest" description="Disordered" evidence="17">
    <location>
        <begin position="504"/>
        <end position="586"/>
    </location>
</feature>
<evidence type="ECO:0000313" key="19">
    <source>
        <dbReference type="Proteomes" id="UP000035681"/>
    </source>
</evidence>
<dbReference type="SUPFAM" id="SSF56112">
    <property type="entry name" value="Protein kinase-like (PK-like)"/>
    <property type="match status" value="1"/>
</dbReference>
<evidence type="ECO:0000256" key="6">
    <source>
        <dbReference type="ARBA" id="ARBA00022527"/>
    </source>
</evidence>
<dbReference type="InterPro" id="IPR000719">
    <property type="entry name" value="Prot_kinase_dom"/>
</dbReference>
<dbReference type="GO" id="GO:0005524">
    <property type="term" value="F:ATP binding"/>
    <property type="evidence" value="ECO:0007669"/>
    <property type="project" value="UniProtKB-UniRule"/>
</dbReference>
<keyword evidence="7" id="KW-0808">Transferase</keyword>
<dbReference type="Gene3D" id="3.30.200.20">
    <property type="entry name" value="Phosphorylase Kinase, domain 1"/>
    <property type="match status" value="1"/>
</dbReference>
<feature type="region of interest" description="Disordered" evidence="17">
    <location>
        <begin position="405"/>
        <end position="428"/>
    </location>
</feature>
<dbReference type="FunFam" id="1.10.510.10:FF:000207">
    <property type="entry name" value="serine/threonine-protein kinase dst1 isoform X1"/>
    <property type="match status" value="1"/>
</dbReference>
<keyword evidence="5" id="KW-0963">Cytoplasm</keyword>
<keyword evidence="12" id="KW-0460">Magnesium</keyword>
<dbReference type="CDD" id="cd06609">
    <property type="entry name" value="STKc_MST3_like"/>
    <property type="match status" value="1"/>
</dbReference>
<dbReference type="InterPro" id="IPR011009">
    <property type="entry name" value="Kinase-like_dom_sf"/>
</dbReference>
<dbReference type="Proteomes" id="UP000035681">
    <property type="component" value="Unplaced"/>
</dbReference>
<feature type="region of interest" description="Disordered" evidence="17">
    <location>
        <begin position="442"/>
        <end position="490"/>
    </location>
</feature>
<comment type="subcellular location">
    <subcellularLocation>
        <location evidence="2">Cytoplasm</location>
    </subcellularLocation>
</comment>
<feature type="compositionally biased region" description="Low complexity" evidence="17">
    <location>
        <begin position="518"/>
        <end position="535"/>
    </location>
</feature>
<keyword evidence="16" id="KW-0175">Coiled coil</keyword>
<evidence type="ECO:0000256" key="17">
    <source>
        <dbReference type="SAM" id="MobiDB-lite"/>
    </source>
</evidence>
<dbReference type="FunFam" id="3.30.200.20:FF:000092">
    <property type="entry name" value="Serine/threonine-protein kinase 24"/>
    <property type="match status" value="1"/>
</dbReference>
<feature type="coiled-coil region" evidence="16">
    <location>
        <begin position="156"/>
        <end position="183"/>
    </location>
</feature>
<dbReference type="PROSITE" id="PS50011">
    <property type="entry name" value="PROTEIN_KINASE_DOM"/>
    <property type="match status" value="1"/>
</dbReference>
<evidence type="ECO:0000256" key="4">
    <source>
        <dbReference type="ARBA" id="ARBA00012513"/>
    </source>
</evidence>
<evidence type="ECO:0000256" key="7">
    <source>
        <dbReference type="ARBA" id="ARBA00022679"/>
    </source>
</evidence>
<feature type="compositionally biased region" description="Polar residues" evidence="17">
    <location>
        <begin position="480"/>
        <end position="490"/>
    </location>
</feature>
<keyword evidence="19" id="KW-1185">Reference proteome</keyword>
<evidence type="ECO:0000256" key="16">
    <source>
        <dbReference type="SAM" id="Coils"/>
    </source>
</evidence>
<dbReference type="InterPro" id="IPR017441">
    <property type="entry name" value="Protein_kinase_ATP_BS"/>
</dbReference>
<feature type="domain" description="Protein kinase" evidence="18">
    <location>
        <begin position="130"/>
        <end position="381"/>
    </location>
</feature>
<evidence type="ECO:0000259" key="18">
    <source>
        <dbReference type="PROSITE" id="PS50011"/>
    </source>
</evidence>
<keyword evidence="9 15" id="KW-0547">Nucleotide-binding</keyword>
<dbReference type="WBParaSite" id="TCONS_00005829.p1">
    <property type="protein sequence ID" value="TCONS_00005829.p1"/>
    <property type="gene ID" value="XLOC_004049"/>
</dbReference>
<feature type="compositionally biased region" description="Basic and acidic residues" evidence="17">
    <location>
        <begin position="470"/>
        <end position="479"/>
    </location>
</feature>
<dbReference type="Pfam" id="PF00069">
    <property type="entry name" value="Pkinase"/>
    <property type="match status" value="1"/>
</dbReference>
<evidence type="ECO:0000256" key="11">
    <source>
        <dbReference type="ARBA" id="ARBA00022840"/>
    </source>
</evidence>
<dbReference type="SMART" id="SM00220">
    <property type="entry name" value="S_TKc"/>
    <property type="match status" value="1"/>
</dbReference>
<dbReference type="AlphaFoldDB" id="A0AAF5D3P9"/>
<feature type="compositionally biased region" description="Low complexity" evidence="17">
    <location>
        <begin position="445"/>
        <end position="460"/>
    </location>
</feature>
<dbReference type="EC" id="2.7.11.1" evidence="4"/>
<dbReference type="GO" id="GO:0004674">
    <property type="term" value="F:protein serine/threonine kinase activity"/>
    <property type="evidence" value="ECO:0007669"/>
    <property type="project" value="UniProtKB-KW"/>
</dbReference>
<keyword evidence="6" id="KW-0723">Serine/threonine-protein kinase</keyword>
<sequence>MVIQQFRLKPKLSLSNYALGIHGLYNEIMMFPQSNYTYKDSEDVTISENITDNFYLGKGYFNKIKGNLGNQIHENGIPLQFYNDKIVKISEAESSLLSKEKRLLRLDVVFNSTSFKKNTNSKKLDPELLFTRQERIGRGSFGEVYKGIDNNTGQVVAIKIIDLEKAEDEIEDIQKEIQVLSQCESEYVTKYYGSYLKGSKLWIIMEYLGGGSALDLTESGKLDENHIAIILRGILKGLEYLHSENKIHRDIKAANVLLSSNGDVKVADFGVAGQLSATIKKRITFVGTPFWMAPEVIKQASYDFKADIWSLGITAIELAQGDPPYADLHPIRVLFLIPKNDPPTLVGKEWSKSFREFVELCLNKNPDNRPTAKALLRHPFIKRAKKNSYLCDVLERVHQYKANQIKAQDSDHEDDSNQINNSDSGWEFSTVKHAPSDYLSGIKYSESNNGSQLSNNLQENVNPSDYDGGTLREGRKNYRSESPSVLSQSDVSCTGTIVIKNNGQQSEMQKVVDKLKRSSINSNSSDSSVNSIDRSYINVPEPQTLPTKLTVGLGEGETSESSQYPRPQKHNQAYQKSNVSENTDAPKLSLTDNSLLYIIDKLSRTRHAGPSLDSLANSLKNAERMYPGISDLLVGELLKTLTSPQIPKNQIDAAVRQMTNSKKI</sequence>
<evidence type="ECO:0000256" key="8">
    <source>
        <dbReference type="ARBA" id="ARBA00022723"/>
    </source>
</evidence>
<dbReference type="InterPro" id="IPR046409">
    <property type="entry name" value="PDC10_dimerisation_sf"/>
</dbReference>
<evidence type="ECO:0000256" key="10">
    <source>
        <dbReference type="ARBA" id="ARBA00022777"/>
    </source>
</evidence>
<dbReference type="Gene3D" id="1.10.12.70">
    <property type="match status" value="1"/>
</dbReference>
<protein>
    <recommendedName>
        <fullName evidence="4">non-specific serine/threonine protein kinase</fullName>
        <ecNumber evidence="4">2.7.11.1</ecNumber>
    </recommendedName>
</protein>